<dbReference type="Proteomes" id="UP000092024">
    <property type="component" value="Unassembled WGS sequence"/>
</dbReference>
<organism evidence="2 3">
    <name type="scientific">Paenibacillus oryzae</name>
    <dbReference type="NCBI Taxonomy" id="1844972"/>
    <lineage>
        <taxon>Bacteria</taxon>
        <taxon>Bacillati</taxon>
        <taxon>Bacillota</taxon>
        <taxon>Bacilli</taxon>
        <taxon>Bacillales</taxon>
        <taxon>Paenibacillaceae</taxon>
        <taxon>Paenibacillus</taxon>
    </lineage>
</organism>
<dbReference type="EMBL" id="LYPA01000080">
    <property type="protein sequence ID" value="OBR62225.1"/>
    <property type="molecule type" value="Genomic_DNA"/>
</dbReference>
<keyword evidence="3" id="KW-1185">Reference proteome</keyword>
<accession>A0A1A5YA16</accession>
<dbReference type="SUPFAM" id="SSF51338">
    <property type="entry name" value="Composite domain of metallo-dependent hydrolases"/>
    <property type="match status" value="1"/>
</dbReference>
<feature type="domain" description="Amidohydrolase-related" evidence="1">
    <location>
        <begin position="52"/>
        <end position="381"/>
    </location>
</feature>
<dbReference type="Gene3D" id="2.30.40.10">
    <property type="entry name" value="Urease, subunit C, domain 1"/>
    <property type="match status" value="1"/>
</dbReference>
<dbReference type="PANTHER" id="PTHR43135:SF3">
    <property type="entry name" value="ALPHA-D-RIBOSE 1-METHYLPHOSPHONATE 5-TRIPHOSPHATE DIPHOSPHATASE"/>
    <property type="match status" value="1"/>
</dbReference>
<dbReference type="InterPro" id="IPR057744">
    <property type="entry name" value="OTAase-like"/>
</dbReference>
<comment type="caution">
    <text evidence="2">The sequence shown here is derived from an EMBL/GenBank/DDBJ whole genome shotgun (WGS) entry which is preliminary data.</text>
</comment>
<dbReference type="RefSeq" id="WP_068687084.1">
    <property type="nucleotide sequence ID" value="NZ_LYPA01000080.1"/>
</dbReference>
<dbReference type="OrthoDB" id="9797498at2"/>
<evidence type="ECO:0000313" key="2">
    <source>
        <dbReference type="EMBL" id="OBR62225.1"/>
    </source>
</evidence>
<dbReference type="GO" id="GO:0016810">
    <property type="term" value="F:hydrolase activity, acting on carbon-nitrogen (but not peptide) bonds"/>
    <property type="evidence" value="ECO:0007669"/>
    <property type="project" value="InterPro"/>
</dbReference>
<dbReference type="CDD" id="cd01299">
    <property type="entry name" value="Met_dep_hydrolase_A"/>
    <property type="match status" value="1"/>
</dbReference>
<protein>
    <submittedName>
        <fullName evidence="2">Aryldialkylphosphatase</fullName>
    </submittedName>
</protein>
<gene>
    <name evidence="2" type="ORF">A7K91_00935</name>
</gene>
<dbReference type="AlphaFoldDB" id="A0A1A5YA16"/>
<reference evidence="2 3" key="1">
    <citation type="submission" date="2016-05" db="EMBL/GenBank/DDBJ databases">
        <title>Paenibacillus oryzae. sp. nov., isolated from the rice root.</title>
        <authorList>
            <person name="Zhang J."/>
            <person name="Zhang X."/>
        </authorList>
    </citation>
    <scope>NUCLEOTIDE SEQUENCE [LARGE SCALE GENOMIC DNA]</scope>
    <source>
        <strain evidence="2 3">1DrF-4</strain>
    </source>
</reference>
<evidence type="ECO:0000313" key="3">
    <source>
        <dbReference type="Proteomes" id="UP000092024"/>
    </source>
</evidence>
<dbReference type="InterPro" id="IPR006680">
    <property type="entry name" value="Amidohydro-rel"/>
</dbReference>
<dbReference type="Gene3D" id="3.20.20.140">
    <property type="entry name" value="Metal-dependent hydrolases"/>
    <property type="match status" value="1"/>
</dbReference>
<proteinExistence type="predicted"/>
<name>A0A1A5YA16_9BACL</name>
<dbReference type="SUPFAM" id="SSF51556">
    <property type="entry name" value="Metallo-dependent hydrolases"/>
    <property type="match status" value="1"/>
</dbReference>
<evidence type="ECO:0000259" key="1">
    <source>
        <dbReference type="Pfam" id="PF01979"/>
    </source>
</evidence>
<dbReference type="Pfam" id="PF01979">
    <property type="entry name" value="Amidohydro_1"/>
    <property type="match status" value="1"/>
</dbReference>
<dbReference type="InterPro" id="IPR011059">
    <property type="entry name" value="Metal-dep_hydrolase_composite"/>
</dbReference>
<dbReference type="InterPro" id="IPR051781">
    <property type="entry name" value="Metallo-dep_Hydrolase"/>
</dbReference>
<dbReference type="PANTHER" id="PTHR43135">
    <property type="entry name" value="ALPHA-D-RIBOSE 1-METHYLPHOSPHONATE 5-TRIPHOSPHATE DIPHOSPHATASE"/>
    <property type="match status" value="1"/>
</dbReference>
<sequence length="393" mass="42270">MKILKNCILIDGLSQEPLDNAYVVIDGDSIASVGRGDYPAASGEVIDCQGAYVLPGLIDTHVHLIWNGSSHPQTLISGADPETVTLYAYRHALQTLSLGITSVRDLASPFKTVLQLRNAINANLLVGPTIVASGPSISMTGGHIHYIGVEADGEDEVRKAARGLLKQGADVIKVMATGGIYTNGEEPGSVQMTLPELKAAREEAVKKNKKTAAHAQGLQGIINCLDAGIETIEHGIYADRETLIRMKDQGAYLVPTMIVFRNLASDSGIPPWAHKKVQHVLEPHRSMLEQAVSLKVKIATGTDCGSPATPPRFYFDELIIMQEAGMTPMEVIHASTRVAADCIDLHDRGTIEAGKKADLLIVQDNPLQNLNVLRGDKQVVKDGRFISGKLLLL</sequence>
<dbReference type="InterPro" id="IPR032466">
    <property type="entry name" value="Metal_Hydrolase"/>
</dbReference>
<dbReference type="STRING" id="1844972.A7K91_00935"/>